<dbReference type="PROSITE" id="PS50089">
    <property type="entry name" value="ZF_RING_2"/>
    <property type="match status" value="1"/>
</dbReference>
<dbReference type="InterPro" id="IPR001841">
    <property type="entry name" value="Znf_RING"/>
</dbReference>
<comment type="caution">
    <text evidence="9">The sequence shown here is derived from an EMBL/GenBank/DDBJ whole genome shotgun (WGS) entry which is preliminary data.</text>
</comment>
<feature type="domain" description="RING-type" evidence="8">
    <location>
        <begin position="266"/>
        <end position="307"/>
    </location>
</feature>
<dbReference type="SUPFAM" id="SSF57850">
    <property type="entry name" value="RING/U-box"/>
    <property type="match status" value="1"/>
</dbReference>
<dbReference type="Gene3D" id="3.30.40.10">
    <property type="entry name" value="Zinc/RING finger domain, C3HC4 (zinc finger)"/>
    <property type="match status" value="1"/>
</dbReference>
<dbReference type="Pfam" id="PF13639">
    <property type="entry name" value="zf-RING_2"/>
    <property type="match status" value="1"/>
</dbReference>
<evidence type="ECO:0000256" key="7">
    <source>
        <dbReference type="SAM" id="Coils"/>
    </source>
</evidence>
<reference evidence="9 10" key="1">
    <citation type="journal article" date="2023" name="G3 (Bethesda)">
        <title>A haplotype-resolved chromosome-scale genome for Quercus rubra L. provides insights into the genetics of adaptive traits for red oak species.</title>
        <authorList>
            <person name="Kapoor B."/>
            <person name="Jenkins J."/>
            <person name="Schmutz J."/>
            <person name="Zhebentyayeva T."/>
            <person name="Kuelheim C."/>
            <person name="Coggeshall M."/>
            <person name="Heim C."/>
            <person name="Lasky J.R."/>
            <person name="Leites L."/>
            <person name="Islam-Faridi N."/>
            <person name="Romero-Severson J."/>
            <person name="DeLeo V.L."/>
            <person name="Lucas S.M."/>
            <person name="Lazic D."/>
            <person name="Gailing O."/>
            <person name="Carlson J."/>
            <person name="Staton M."/>
        </authorList>
    </citation>
    <scope>NUCLEOTIDE SEQUENCE [LARGE SCALE GENOMIC DNA]</scope>
    <source>
        <strain evidence="9">Pseudo-F2</strain>
    </source>
</reference>
<evidence type="ECO:0000256" key="6">
    <source>
        <dbReference type="PROSITE-ProRule" id="PRU00175"/>
    </source>
</evidence>
<feature type="coiled-coil region" evidence="7">
    <location>
        <begin position="169"/>
        <end position="199"/>
    </location>
</feature>
<keyword evidence="4 6" id="KW-0863">Zinc-finger</keyword>
<evidence type="ECO:0000256" key="1">
    <source>
        <dbReference type="ARBA" id="ARBA00000900"/>
    </source>
</evidence>
<accession>A0AAN7IFU7</accession>
<keyword evidence="3" id="KW-0479">Metal-binding</keyword>
<evidence type="ECO:0000313" key="10">
    <source>
        <dbReference type="Proteomes" id="UP001324115"/>
    </source>
</evidence>
<dbReference type="EC" id="2.3.2.27" evidence="2"/>
<evidence type="ECO:0000259" key="8">
    <source>
        <dbReference type="PROSITE" id="PS50089"/>
    </source>
</evidence>
<evidence type="ECO:0000313" key="9">
    <source>
        <dbReference type="EMBL" id="KAK4570692.1"/>
    </source>
</evidence>
<dbReference type="Proteomes" id="UP001324115">
    <property type="component" value="Unassembled WGS sequence"/>
</dbReference>
<dbReference type="AlphaFoldDB" id="A0AAN7IFU7"/>
<dbReference type="GO" id="GO:0008270">
    <property type="term" value="F:zinc ion binding"/>
    <property type="evidence" value="ECO:0007669"/>
    <property type="project" value="UniProtKB-KW"/>
</dbReference>
<dbReference type="SMART" id="SM00184">
    <property type="entry name" value="RING"/>
    <property type="match status" value="1"/>
</dbReference>
<evidence type="ECO:0000256" key="3">
    <source>
        <dbReference type="ARBA" id="ARBA00022723"/>
    </source>
</evidence>
<keyword evidence="5" id="KW-0862">Zinc</keyword>
<evidence type="ECO:0000256" key="2">
    <source>
        <dbReference type="ARBA" id="ARBA00012483"/>
    </source>
</evidence>
<dbReference type="GO" id="GO:0016567">
    <property type="term" value="P:protein ubiquitination"/>
    <property type="evidence" value="ECO:0007669"/>
    <property type="project" value="TreeGrafter"/>
</dbReference>
<comment type="catalytic activity">
    <reaction evidence="1">
        <text>S-ubiquitinyl-[E2 ubiquitin-conjugating enzyme]-L-cysteine + [acceptor protein]-L-lysine = [E2 ubiquitin-conjugating enzyme]-L-cysteine + N(6)-ubiquitinyl-[acceptor protein]-L-lysine.</text>
        <dbReference type="EC" id="2.3.2.27"/>
    </reaction>
</comment>
<evidence type="ECO:0000256" key="5">
    <source>
        <dbReference type="ARBA" id="ARBA00022833"/>
    </source>
</evidence>
<dbReference type="GO" id="GO:0005737">
    <property type="term" value="C:cytoplasm"/>
    <property type="evidence" value="ECO:0007669"/>
    <property type="project" value="TreeGrafter"/>
</dbReference>
<dbReference type="PANTHER" id="PTHR15710:SF196">
    <property type="entry name" value="F6A14.12 PROTEIN-RELATED"/>
    <property type="match status" value="1"/>
</dbReference>
<proteinExistence type="predicted"/>
<gene>
    <name evidence="9" type="ORF">RGQ29_029511</name>
</gene>
<sequence>MATITIPSSSTSSSSNQNYDVYINASDAPLSKDKFSGPNIYIVYRVITNYSSNATVSSRQIRDDPEADTVFSFPCEFLISDDGDSNSSSSSSSSNMVSNLISDMNIESRRYHWRQGMQQQQQQPWTVLEDVDDLIKHILDFARPMVSEVMNNTDSKIMKGIRLSIKKEITLLHSEFEKLEKARKEREREQTNMDVIKNMLSMEAMSGQTLPRWCWEEVVEEPFLERALMASREQAERLFKPVVRATESSIKKLKDVIVGDRERGPCPVCLENFTVGSHVTRMPCSHTFHRTCILSWLNKSHVCPLCRFQLPSEYSAPRR</sequence>
<dbReference type="InterPro" id="IPR013083">
    <property type="entry name" value="Znf_RING/FYVE/PHD"/>
</dbReference>
<keyword evidence="7" id="KW-0175">Coiled coil</keyword>
<evidence type="ECO:0000256" key="4">
    <source>
        <dbReference type="ARBA" id="ARBA00022771"/>
    </source>
</evidence>
<keyword evidence="10" id="KW-1185">Reference proteome</keyword>
<dbReference type="EMBL" id="JAXUIC010000009">
    <property type="protein sequence ID" value="KAK4570692.1"/>
    <property type="molecule type" value="Genomic_DNA"/>
</dbReference>
<protein>
    <recommendedName>
        <fullName evidence="2">RING-type E3 ubiquitin transferase</fullName>
        <ecNumber evidence="2">2.3.2.27</ecNumber>
    </recommendedName>
</protein>
<dbReference type="GO" id="GO:0061630">
    <property type="term" value="F:ubiquitin protein ligase activity"/>
    <property type="evidence" value="ECO:0007669"/>
    <property type="project" value="UniProtKB-EC"/>
</dbReference>
<organism evidence="9 10">
    <name type="scientific">Quercus rubra</name>
    <name type="common">Northern red oak</name>
    <name type="synonym">Quercus borealis</name>
    <dbReference type="NCBI Taxonomy" id="3512"/>
    <lineage>
        <taxon>Eukaryota</taxon>
        <taxon>Viridiplantae</taxon>
        <taxon>Streptophyta</taxon>
        <taxon>Embryophyta</taxon>
        <taxon>Tracheophyta</taxon>
        <taxon>Spermatophyta</taxon>
        <taxon>Magnoliopsida</taxon>
        <taxon>eudicotyledons</taxon>
        <taxon>Gunneridae</taxon>
        <taxon>Pentapetalae</taxon>
        <taxon>rosids</taxon>
        <taxon>fabids</taxon>
        <taxon>Fagales</taxon>
        <taxon>Fagaceae</taxon>
        <taxon>Quercus</taxon>
    </lineage>
</organism>
<dbReference type="PANTHER" id="PTHR15710">
    <property type="entry name" value="E3 UBIQUITIN-PROTEIN LIGASE PRAJA"/>
    <property type="match status" value="1"/>
</dbReference>
<name>A0AAN7IFU7_QUERU</name>